<name>A0A8S1EZJ3_9PELO</name>
<dbReference type="EMBL" id="CADEPM010000004">
    <property type="protein sequence ID" value="CAB3405535.1"/>
    <property type="molecule type" value="Genomic_DNA"/>
</dbReference>
<accession>A0A8S1EZJ3</accession>
<proteinExistence type="inferred from homology"/>
<dbReference type="OrthoDB" id="5916671at2759"/>
<dbReference type="FunFam" id="3.30.70.330:FF:000480">
    <property type="entry name" value="Fne, isoform A"/>
    <property type="match status" value="1"/>
</dbReference>
<evidence type="ECO:0000256" key="3">
    <source>
        <dbReference type="ARBA" id="ARBA00022884"/>
    </source>
</evidence>
<dbReference type="AlphaFoldDB" id="A0A8S1EZJ3"/>
<feature type="domain" description="RRM" evidence="5">
    <location>
        <begin position="383"/>
        <end position="461"/>
    </location>
</feature>
<dbReference type="InterPro" id="IPR003954">
    <property type="entry name" value="RRM_euk-type"/>
</dbReference>
<dbReference type="SMART" id="SM00360">
    <property type="entry name" value="RRM"/>
    <property type="match status" value="3"/>
</dbReference>
<dbReference type="PRINTS" id="PR00961">
    <property type="entry name" value="HUDSXLRNA"/>
</dbReference>
<dbReference type="InterPro" id="IPR034775">
    <property type="entry name" value="Elav_RRM1"/>
</dbReference>
<dbReference type="InterPro" id="IPR035979">
    <property type="entry name" value="RBD_domain_sf"/>
</dbReference>
<dbReference type="GO" id="GO:0008266">
    <property type="term" value="F:poly(U) RNA binding"/>
    <property type="evidence" value="ECO:0007669"/>
    <property type="project" value="UniProtKB-ARBA"/>
</dbReference>
<keyword evidence="2" id="KW-0677">Repeat</keyword>
<feature type="domain" description="RRM" evidence="5">
    <location>
        <begin position="129"/>
        <end position="209"/>
    </location>
</feature>
<evidence type="ECO:0000256" key="2">
    <source>
        <dbReference type="ARBA" id="ARBA00022737"/>
    </source>
</evidence>
<dbReference type="FunFam" id="3.30.70.330:FF:000205">
    <property type="entry name" value="Sex lethal, isoform B"/>
    <property type="match status" value="1"/>
</dbReference>
<evidence type="ECO:0000256" key="1">
    <source>
        <dbReference type="ARBA" id="ARBA00006266"/>
    </source>
</evidence>
<dbReference type="CDD" id="cd12377">
    <property type="entry name" value="RRM3_Hu"/>
    <property type="match status" value="1"/>
</dbReference>
<sequence length="472" mass="50223">MEAKLLTPNNNNMPSTAAHVQPTYTNHQRYCTAPNVDIGESKTNLIINYLPQGMTQEEVRSLFTSIGEIESCKLVRDKMTGQSLGYGFVNYVREEDALRAVTSFNGLRLQNKTIKVSYARPSNDQIKGSNLYVSGIPKSMTLNELESIFRPFGQIITSRILSDNVTGLSKGVGFVRFDKKDEADEAIRTLNGTIPAGCTDQITVKFANNPATNTAKNVLQELEAVQQAASLVPLTTILGAAPLPRTSALGPIHHTPMTSKYRYSPMGAISVAQPAAAAAAAAAAVPADYLTTSALLQMSQLNALAGFGGLPGGLMASPMTDLTALLAHQQQQQQQQQQQHAVAAVQQTASPPSTAAAVQAQAQLAALSATVAAGLPASDTAGYCLFVYNLGPDTDDSLLWQLFSPFGSVMSVKIIRDFSTQKCKGYAFVSLSGYTEAYNAMVSLNGTQLGSRTLQICFKPSSTTPSAAGLIR</sequence>
<dbReference type="PROSITE" id="PS50102">
    <property type="entry name" value="RRM"/>
    <property type="match status" value="3"/>
</dbReference>
<dbReference type="GO" id="GO:0050686">
    <property type="term" value="P:negative regulation of mRNA processing"/>
    <property type="evidence" value="ECO:0007669"/>
    <property type="project" value="UniProtKB-ARBA"/>
</dbReference>
<dbReference type="SUPFAM" id="SSF54928">
    <property type="entry name" value="RNA-binding domain, RBD"/>
    <property type="match status" value="2"/>
</dbReference>
<dbReference type="InterPro" id="IPR002343">
    <property type="entry name" value="Hud_Sxl_RNA"/>
</dbReference>
<reference evidence="6 7" key="1">
    <citation type="submission" date="2020-04" db="EMBL/GenBank/DDBJ databases">
        <authorList>
            <person name="Laetsch R D."/>
            <person name="Stevens L."/>
            <person name="Kumar S."/>
            <person name="Blaxter L. M."/>
        </authorList>
    </citation>
    <scope>NUCLEOTIDE SEQUENCE [LARGE SCALE GENOMIC DNA]</scope>
</reference>
<dbReference type="CDD" id="cd12652">
    <property type="entry name" value="RRM2_Hu"/>
    <property type="match status" value="1"/>
</dbReference>
<evidence type="ECO:0000313" key="6">
    <source>
        <dbReference type="EMBL" id="CAB3405535.1"/>
    </source>
</evidence>
<dbReference type="Pfam" id="PF00076">
    <property type="entry name" value="RRM_1"/>
    <property type="match status" value="3"/>
</dbReference>
<protein>
    <recommendedName>
        <fullName evidence="5">RRM domain-containing protein</fullName>
    </recommendedName>
</protein>
<comment type="caution">
    <text evidence="6">The sequence shown here is derived from an EMBL/GenBank/DDBJ whole genome shotgun (WGS) entry which is preliminary data.</text>
</comment>
<dbReference type="Proteomes" id="UP000494206">
    <property type="component" value="Unassembled WGS sequence"/>
</dbReference>
<dbReference type="NCBIfam" id="TIGR01661">
    <property type="entry name" value="ELAV_HUD_SF"/>
    <property type="match status" value="1"/>
</dbReference>
<dbReference type="Gene3D" id="3.30.70.330">
    <property type="match status" value="3"/>
</dbReference>
<evidence type="ECO:0000313" key="7">
    <source>
        <dbReference type="Proteomes" id="UP000494206"/>
    </source>
</evidence>
<dbReference type="InterPro" id="IPR000504">
    <property type="entry name" value="RRM_dom"/>
</dbReference>
<dbReference type="GO" id="GO:0005634">
    <property type="term" value="C:nucleus"/>
    <property type="evidence" value="ECO:0007669"/>
    <property type="project" value="UniProtKB-ARBA"/>
</dbReference>
<keyword evidence="3 4" id="KW-0694">RNA-binding</keyword>
<dbReference type="CDD" id="cd12650">
    <property type="entry name" value="RRM1_Hu"/>
    <property type="match status" value="1"/>
</dbReference>
<dbReference type="PANTHER" id="PTHR10352">
    <property type="entry name" value="EUKARYOTIC TRANSLATION INITIATION FACTOR 3 SUBUNIT G"/>
    <property type="match status" value="1"/>
</dbReference>
<dbReference type="GO" id="GO:1990904">
    <property type="term" value="C:ribonucleoprotein complex"/>
    <property type="evidence" value="ECO:0007669"/>
    <property type="project" value="InterPro"/>
</dbReference>
<gene>
    <name evidence="6" type="ORF">CBOVIS_LOCUS7721</name>
</gene>
<keyword evidence="7" id="KW-1185">Reference proteome</keyword>
<dbReference type="InterPro" id="IPR006548">
    <property type="entry name" value="ELAD_HU_SF"/>
</dbReference>
<organism evidence="6 7">
    <name type="scientific">Caenorhabditis bovis</name>
    <dbReference type="NCBI Taxonomy" id="2654633"/>
    <lineage>
        <taxon>Eukaryota</taxon>
        <taxon>Metazoa</taxon>
        <taxon>Ecdysozoa</taxon>
        <taxon>Nematoda</taxon>
        <taxon>Chromadorea</taxon>
        <taxon>Rhabditida</taxon>
        <taxon>Rhabditina</taxon>
        <taxon>Rhabditomorpha</taxon>
        <taxon>Rhabditoidea</taxon>
        <taxon>Rhabditidae</taxon>
        <taxon>Peloderinae</taxon>
        <taxon>Caenorhabditis</taxon>
    </lineage>
</organism>
<evidence type="ECO:0000256" key="4">
    <source>
        <dbReference type="PROSITE-ProRule" id="PRU00176"/>
    </source>
</evidence>
<dbReference type="InterPro" id="IPR012677">
    <property type="entry name" value="Nucleotide-bd_a/b_plait_sf"/>
</dbReference>
<evidence type="ECO:0000259" key="5">
    <source>
        <dbReference type="PROSITE" id="PS50102"/>
    </source>
</evidence>
<feature type="domain" description="RRM" evidence="5">
    <location>
        <begin position="43"/>
        <end position="121"/>
    </location>
</feature>
<dbReference type="SMART" id="SM00361">
    <property type="entry name" value="RRM_1"/>
    <property type="match status" value="3"/>
</dbReference>
<comment type="similarity">
    <text evidence="1">Belongs to the RRM elav family.</text>
</comment>